<dbReference type="STRING" id="1336337.A0A3N4K3L9"/>
<dbReference type="OrthoDB" id="76567at2759"/>
<organism evidence="1 2">
    <name type="scientific">Choiromyces venosus 120613-1</name>
    <dbReference type="NCBI Taxonomy" id="1336337"/>
    <lineage>
        <taxon>Eukaryota</taxon>
        <taxon>Fungi</taxon>
        <taxon>Dikarya</taxon>
        <taxon>Ascomycota</taxon>
        <taxon>Pezizomycotina</taxon>
        <taxon>Pezizomycetes</taxon>
        <taxon>Pezizales</taxon>
        <taxon>Tuberaceae</taxon>
        <taxon>Choiromyces</taxon>
    </lineage>
</organism>
<dbReference type="EMBL" id="ML120356">
    <property type="protein sequence ID" value="RPB04943.1"/>
    <property type="molecule type" value="Genomic_DNA"/>
</dbReference>
<evidence type="ECO:0000313" key="1">
    <source>
        <dbReference type="EMBL" id="RPB04943.1"/>
    </source>
</evidence>
<evidence type="ECO:0000313" key="2">
    <source>
        <dbReference type="Proteomes" id="UP000276215"/>
    </source>
</evidence>
<dbReference type="AlphaFoldDB" id="A0A3N4K3L9"/>
<gene>
    <name evidence="1" type="ORF">L873DRAFT_1186548</name>
</gene>
<keyword evidence="2" id="KW-1185">Reference proteome</keyword>
<reference evidence="1 2" key="1">
    <citation type="journal article" date="2018" name="Nat. Ecol. Evol.">
        <title>Pezizomycetes genomes reveal the molecular basis of ectomycorrhizal truffle lifestyle.</title>
        <authorList>
            <person name="Murat C."/>
            <person name="Payen T."/>
            <person name="Noel B."/>
            <person name="Kuo A."/>
            <person name="Morin E."/>
            <person name="Chen J."/>
            <person name="Kohler A."/>
            <person name="Krizsan K."/>
            <person name="Balestrini R."/>
            <person name="Da Silva C."/>
            <person name="Montanini B."/>
            <person name="Hainaut M."/>
            <person name="Levati E."/>
            <person name="Barry K.W."/>
            <person name="Belfiori B."/>
            <person name="Cichocki N."/>
            <person name="Clum A."/>
            <person name="Dockter R.B."/>
            <person name="Fauchery L."/>
            <person name="Guy J."/>
            <person name="Iotti M."/>
            <person name="Le Tacon F."/>
            <person name="Lindquist E.A."/>
            <person name="Lipzen A."/>
            <person name="Malagnac F."/>
            <person name="Mello A."/>
            <person name="Molinier V."/>
            <person name="Miyauchi S."/>
            <person name="Poulain J."/>
            <person name="Riccioni C."/>
            <person name="Rubini A."/>
            <person name="Sitrit Y."/>
            <person name="Splivallo R."/>
            <person name="Traeger S."/>
            <person name="Wang M."/>
            <person name="Zifcakova L."/>
            <person name="Wipf D."/>
            <person name="Zambonelli A."/>
            <person name="Paolocci F."/>
            <person name="Nowrousian M."/>
            <person name="Ottonello S."/>
            <person name="Baldrian P."/>
            <person name="Spatafora J.W."/>
            <person name="Henrissat B."/>
            <person name="Nagy L.G."/>
            <person name="Aury J.M."/>
            <person name="Wincker P."/>
            <person name="Grigoriev I.V."/>
            <person name="Bonfante P."/>
            <person name="Martin F.M."/>
        </authorList>
    </citation>
    <scope>NUCLEOTIDE SEQUENCE [LARGE SCALE GENOMIC DNA]</scope>
    <source>
        <strain evidence="1 2">120613-1</strain>
    </source>
</reference>
<sequence>MSDKIFREVLNAIQKRSPELLIFNDVDPDDFADVLKGLRRRTNYLERRSFRIHWFAPDKILKVVMPSQLHECVAAWLFEMITAARGQGLIPQAWDETIDIKPSPTYNNFIGEYAGSVKEADLTFIPRVGPERAQKAAFPSVVLESGWSESAEQLQRDARLWQVGSGREVRVVLHAKFYQPNQQNQVRLVLSINRARPGGHPTPAILPVPVDPPPNPSISLDEFYAGDCPPTMDPATHVPLDLARLRVRAAQEIEERGNIPAE</sequence>
<protein>
    <submittedName>
        <fullName evidence="1">Uncharacterized protein</fullName>
    </submittedName>
</protein>
<name>A0A3N4K3L9_9PEZI</name>
<dbReference type="Proteomes" id="UP000276215">
    <property type="component" value="Unassembled WGS sequence"/>
</dbReference>
<proteinExistence type="predicted"/>
<accession>A0A3N4K3L9</accession>